<name>A0A1A8HIQ8_9TELE</name>
<evidence type="ECO:0000313" key="1">
    <source>
        <dbReference type="EMBL" id="SBQ83296.1"/>
    </source>
</evidence>
<accession>A0A1A8HIQ8</accession>
<proteinExistence type="predicted"/>
<feature type="non-terminal residue" evidence="1">
    <location>
        <position position="1"/>
    </location>
</feature>
<reference evidence="1" key="2">
    <citation type="submission" date="2016-06" db="EMBL/GenBank/DDBJ databases">
        <title>The genome of a short-lived fish provides insights into sex chromosome evolution and the genetic control of aging.</title>
        <authorList>
            <person name="Reichwald K."/>
            <person name="Felder M."/>
            <person name="Petzold A."/>
            <person name="Koch P."/>
            <person name="Groth M."/>
            <person name="Platzer M."/>
        </authorList>
    </citation>
    <scope>NUCLEOTIDE SEQUENCE</scope>
    <source>
        <tissue evidence="1">Brain</tissue>
    </source>
</reference>
<organism evidence="1">
    <name type="scientific">Nothobranchius korthausae</name>
    <dbReference type="NCBI Taxonomy" id="1143690"/>
    <lineage>
        <taxon>Eukaryota</taxon>
        <taxon>Metazoa</taxon>
        <taxon>Chordata</taxon>
        <taxon>Craniata</taxon>
        <taxon>Vertebrata</taxon>
        <taxon>Euteleostomi</taxon>
        <taxon>Actinopterygii</taxon>
        <taxon>Neopterygii</taxon>
        <taxon>Teleostei</taxon>
        <taxon>Neoteleostei</taxon>
        <taxon>Acanthomorphata</taxon>
        <taxon>Ovalentaria</taxon>
        <taxon>Atherinomorphae</taxon>
        <taxon>Cyprinodontiformes</taxon>
        <taxon>Nothobranchiidae</taxon>
        <taxon>Nothobranchius</taxon>
    </lineage>
</organism>
<gene>
    <name evidence="1" type="primary">Nfu_g_1_004643</name>
</gene>
<dbReference type="AlphaFoldDB" id="A0A1A8HIQ8"/>
<reference evidence="1" key="1">
    <citation type="submission" date="2016-05" db="EMBL/GenBank/DDBJ databases">
        <authorList>
            <person name="Lavstsen T."/>
            <person name="Jespersen J.S."/>
        </authorList>
    </citation>
    <scope>NUCLEOTIDE SEQUENCE</scope>
    <source>
        <tissue evidence="1">Brain</tissue>
    </source>
</reference>
<sequence>ASLIQEKQLKEVKQRVCRGNYLQYVKETTIVSAEKGPNLSVCGFCFWSRAVTCAASTLNTLNSDEAKTFDHFQQSSKKQKKTKRCCMSNRFILSIYKLTDRLTWLPSLTFSCFSCRKASGAPGLRAARGTIGDQPFCVYLCPLTLKHVYQCLVSTRLQTSFCSPKVGTK</sequence>
<dbReference type="EMBL" id="HAEC01015075">
    <property type="protein sequence ID" value="SBQ83296.1"/>
    <property type="molecule type" value="Transcribed_RNA"/>
</dbReference>
<protein>
    <submittedName>
        <fullName evidence="1">Uncharacterized protein</fullName>
    </submittedName>
</protein>